<sequence>MKKQLCLFVVAALTLASCSNDDNNAENTILPKVLKYTDIDYPSDNATYSSTYNGNKIVSVKDEAGRTDYTYDGDLIVKEVNYDTESEVGKDVKSDEVVYTYANGKLVGELSSEGFSAEFPAGEYKIRRVYTYNADGTVKAEKYNTNSTGVEQKSNYVEVLTFANGNLVKSVETNSEFDSVFTAVYEYDAKNNPLKNILGFNLLIGHSEGEGSVSSVNNVVKYTASYSVNTESNVYKRELIYDTNGFPTKITSYKKDGTTIDRTNEYTY</sequence>
<comment type="caution">
    <text evidence="2">The sequence shown here is derived from an EMBL/GenBank/DDBJ whole genome shotgun (WGS) entry which is preliminary data.</text>
</comment>
<keyword evidence="3" id="KW-1185">Reference proteome</keyword>
<dbReference type="PROSITE" id="PS51257">
    <property type="entry name" value="PROKAR_LIPOPROTEIN"/>
    <property type="match status" value="1"/>
</dbReference>
<dbReference type="RefSeq" id="WP_065448312.1">
    <property type="nucleotide sequence ID" value="NZ_LVEN01000006.1"/>
</dbReference>
<feature type="chain" id="PRO_5046876413" description="DUF4595 domain-containing protein" evidence="1">
    <location>
        <begin position="22"/>
        <end position="268"/>
    </location>
</feature>
<feature type="signal peptide" evidence="1">
    <location>
        <begin position="1"/>
        <end position="21"/>
    </location>
</feature>
<evidence type="ECO:0000256" key="1">
    <source>
        <dbReference type="SAM" id="SignalP"/>
    </source>
</evidence>
<proteinExistence type="predicted"/>
<dbReference type="Proteomes" id="UP000093343">
    <property type="component" value="Unassembled WGS sequence"/>
</dbReference>
<protein>
    <recommendedName>
        <fullName evidence="4">DUF4595 domain-containing protein</fullName>
    </recommendedName>
</protein>
<gene>
    <name evidence="2" type="ORF">FLP_04335</name>
</gene>
<accession>A0ABX2XPE2</accession>
<organism evidence="2 3">
    <name type="scientific">Flavobacterium piscis</name>
    <dbReference type="NCBI Taxonomy" id="1114874"/>
    <lineage>
        <taxon>Bacteria</taxon>
        <taxon>Pseudomonadati</taxon>
        <taxon>Bacteroidota</taxon>
        <taxon>Flavobacteriia</taxon>
        <taxon>Flavobacteriales</taxon>
        <taxon>Flavobacteriaceae</taxon>
        <taxon>Flavobacterium</taxon>
    </lineage>
</organism>
<evidence type="ECO:0000313" key="2">
    <source>
        <dbReference type="EMBL" id="OCB76928.1"/>
    </source>
</evidence>
<evidence type="ECO:0000313" key="3">
    <source>
        <dbReference type="Proteomes" id="UP000093343"/>
    </source>
</evidence>
<dbReference type="EMBL" id="LVEN01000006">
    <property type="protein sequence ID" value="OCB76928.1"/>
    <property type="molecule type" value="Genomic_DNA"/>
</dbReference>
<reference evidence="3" key="1">
    <citation type="submission" date="2016-03" db="EMBL/GenBank/DDBJ databases">
        <title>Draft genome sequence of Paenibacillus glacialis DSM 22343.</title>
        <authorList>
            <person name="Shin S.-K."/>
            <person name="Yi H."/>
        </authorList>
    </citation>
    <scope>NUCLEOTIDE SEQUENCE [LARGE SCALE GENOMIC DNA]</scope>
    <source>
        <strain evidence="3">CCUG 60099</strain>
    </source>
</reference>
<evidence type="ECO:0008006" key="4">
    <source>
        <dbReference type="Google" id="ProtNLM"/>
    </source>
</evidence>
<keyword evidence="1" id="KW-0732">Signal</keyword>
<name>A0ABX2XPE2_9FLAO</name>